<organism evidence="3">
    <name type="scientific">Gongylonema pulchrum</name>
    <dbReference type="NCBI Taxonomy" id="637853"/>
    <lineage>
        <taxon>Eukaryota</taxon>
        <taxon>Metazoa</taxon>
        <taxon>Ecdysozoa</taxon>
        <taxon>Nematoda</taxon>
        <taxon>Chromadorea</taxon>
        <taxon>Rhabditida</taxon>
        <taxon>Spirurina</taxon>
        <taxon>Spiruromorpha</taxon>
        <taxon>Spiruroidea</taxon>
        <taxon>Gongylonematidae</taxon>
        <taxon>Gongylonema</taxon>
    </lineage>
</organism>
<proteinExistence type="predicted"/>
<dbReference type="PANTHER" id="PTHR36944">
    <property type="entry name" value="PROTEIN CBG02791-RELATED"/>
    <property type="match status" value="1"/>
</dbReference>
<gene>
    <name evidence="1" type="ORF">GPUH_LOCUS20263</name>
</gene>
<evidence type="ECO:0000313" key="1">
    <source>
        <dbReference type="EMBL" id="VDN35659.1"/>
    </source>
</evidence>
<name>A0A183EH23_9BILA</name>
<dbReference type="WBParaSite" id="GPUH_0002028901-mRNA-1">
    <property type="protein sequence ID" value="GPUH_0002028901-mRNA-1"/>
    <property type="gene ID" value="GPUH_0002028901"/>
</dbReference>
<reference evidence="1 2" key="2">
    <citation type="submission" date="2018-11" db="EMBL/GenBank/DDBJ databases">
        <authorList>
            <consortium name="Pathogen Informatics"/>
        </authorList>
    </citation>
    <scope>NUCLEOTIDE SEQUENCE [LARGE SCALE GENOMIC DNA]</scope>
</reference>
<reference evidence="3" key="1">
    <citation type="submission" date="2016-06" db="UniProtKB">
        <authorList>
            <consortium name="WormBaseParasite"/>
        </authorList>
    </citation>
    <scope>IDENTIFICATION</scope>
</reference>
<sequence length="118" mass="13813">MQQSVMHIMSTIPPCTSAVQSLLFLVVISQFRTTKQFRWKRDFMYVSEVNSTDATCFQDCNDEWKNIFQREFNLSAADFYDFPLHPLILNRAGFITFCNISEQRTQCYIDDCSDQVSP</sequence>
<dbReference type="PANTHER" id="PTHR36944:SF2">
    <property type="entry name" value="CPG4 DOMAIN-CONTAINING PROTEIN"/>
    <property type="match status" value="1"/>
</dbReference>
<dbReference type="Proteomes" id="UP000271098">
    <property type="component" value="Unassembled WGS sequence"/>
</dbReference>
<dbReference type="EMBL" id="UYRT01090082">
    <property type="protein sequence ID" value="VDN35659.1"/>
    <property type="molecule type" value="Genomic_DNA"/>
</dbReference>
<evidence type="ECO:0000313" key="2">
    <source>
        <dbReference type="Proteomes" id="UP000271098"/>
    </source>
</evidence>
<evidence type="ECO:0000313" key="3">
    <source>
        <dbReference type="WBParaSite" id="GPUH_0002028901-mRNA-1"/>
    </source>
</evidence>
<dbReference type="AlphaFoldDB" id="A0A183EH23"/>
<accession>A0A183EH23</accession>
<dbReference type="OrthoDB" id="5810444at2759"/>
<protein>
    <submittedName>
        <fullName evidence="3">Apple domain-containing protein</fullName>
    </submittedName>
</protein>
<keyword evidence="2" id="KW-1185">Reference proteome</keyword>